<dbReference type="Proteomes" id="UP000078386">
    <property type="component" value="Unassembled WGS sequence"/>
</dbReference>
<evidence type="ECO:0000313" key="1">
    <source>
        <dbReference type="EMBL" id="OAT56182.1"/>
    </source>
</evidence>
<dbReference type="AlphaFoldDB" id="A0A1B7K7X4"/>
<keyword evidence="2" id="KW-1185">Reference proteome</keyword>
<proteinExistence type="predicted"/>
<evidence type="ECO:0000313" key="2">
    <source>
        <dbReference type="Proteomes" id="UP000078386"/>
    </source>
</evidence>
<reference evidence="1 2" key="1">
    <citation type="submission" date="2016-04" db="EMBL/GenBank/DDBJ databases">
        <title>ATOL: Assembling a taxonomically balanced genome-scale reconstruction of the evolutionary history of the Enterobacteriaceae.</title>
        <authorList>
            <person name="Plunkett G.III."/>
            <person name="Neeno-Eckwall E.C."/>
            <person name="Glasner J.D."/>
            <person name="Perna N.T."/>
        </authorList>
    </citation>
    <scope>NUCLEOTIDE SEQUENCE [LARGE SCALE GENOMIC DNA]</scope>
    <source>
        <strain evidence="1 2">ATCC 51603</strain>
    </source>
</reference>
<comment type="caution">
    <text evidence="1">The sequence shown here is derived from an EMBL/GenBank/DDBJ whole genome shotgun (WGS) entry which is preliminary data.</text>
</comment>
<gene>
    <name evidence="1" type="ORF">M989_00226</name>
</gene>
<sequence>MVENGTGKLRSLKERLSFSREKTPAENLDASLSELLPENTVKSSINGSDKYRLLLENIVINGLLNIAEDKLNDDAFVEVVFSKAYELLPAPVRIVLKREWCLSYLQSQKAPILKKLQLYRADKLSPAELSALPQSDSEKAASQISP</sequence>
<organism evidence="1 2">
    <name type="scientific">Kluyvera georgiana ATCC 51603</name>
    <dbReference type="NCBI Taxonomy" id="1354264"/>
    <lineage>
        <taxon>Bacteria</taxon>
        <taxon>Pseudomonadati</taxon>
        <taxon>Pseudomonadota</taxon>
        <taxon>Gammaproteobacteria</taxon>
        <taxon>Enterobacterales</taxon>
        <taxon>Enterobacteriaceae</taxon>
        <taxon>Kluyvera</taxon>
    </lineage>
</organism>
<protein>
    <submittedName>
        <fullName evidence="1">Uncharacterized protein</fullName>
    </submittedName>
</protein>
<accession>A0A1B7K7X4</accession>
<dbReference type="PATRIC" id="fig|1354264.4.peg.235"/>
<name>A0A1B7K7X4_9ENTR</name>
<dbReference type="EMBL" id="LXEU01000005">
    <property type="protein sequence ID" value="OAT56182.1"/>
    <property type="molecule type" value="Genomic_DNA"/>
</dbReference>